<feature type="transmembrane region" description="Helical" evidence="2">
    <location>
        <begin position="18"/>
        <end position="37"/>
    </location>
</feature>
<keyword evidence="2" id="KW-0812">Transmembrane</keyword>
<sequence>MSTLIQPVYVCASNRTTMIKLFLITLLCVAVLANLPIDKFNQPGGKIDELINIMGQSSPLVRRAAQGPQNGSPPNEPPPMRPPPNGQQSKPQQNGFSKSLKGSSLG</sequence>
<feature type="region of interest" description="Disordered" evidence="1">
    <location>
        <begin position="58"/>
        <end position="106"/>
    </location>
</feature>
<proteinExistence type="predicted"/>
<keyword evidence="2" id="KW-1133">Transmembrane helix</keyword>
<evidence type="ECO:0000256" key="1">
    <source>
        <dbReference type="SAM" id="MobiDB-lite"/>
    </source>
</evidence>
<dbReference type="Proteomes" id="UP000504618">
    <property type="component" value="Unplaced"/>
</dbReference>
<keyword evidence="3" id="KW-1185">Reference proteome</keyword>
<protein>
    <submittedName>
        <fullName evidence="4">Uncharacterized protein LOC112453026</fullName>
    </submittedName>
</protein>
<keyword evidence="2" id="KW-0472">Membrane</keyword>
<name>A0A6J1PIA6_9HYME</name>
<organism evidence="3 4">
    <name type="scientific">Temnothorax curvispinosus</name>
    <dbReference type="NCBI Taxonomy" id="300111"/>
    <lineage>
        <taxon>Eukaryota</taxon>
        <taxon>Metazoa</taxon>
        <taxon>Ecdysozoa</taxon>
        <taxon>Arthropoda</taxon>
        <taxon>Hexapoda</taxon>
        <taxon>Insecta</taxon>
        <taxon>Pterygota</taxon>
        <taxon>Neoptera</taxon>
        <taxon>Endopterygota</taxon>
        <taxon>Hymenoptera</taxon>
        <taxon>Apocrita</taxon>
        <taxon>Aculeata</taxon>
        <taxon>Formicoidea</taxon>
        <taxon>Formicidae</taxon>
        <taxon>Myrmicinae</taxon>
        <taxon>Temnothorax</taxon>
    </lineage>
</organism>
<dbReference type="RefSeq" id="XP_024869334.1">
    <property type="nucleotide sequence ID" value="XM_025013566.1"/>
</dbReference>
<accession>A0A6J1PIA6</accession>
<evidence type="ECO:0000313" key="4">
    <source>
        <dbReference type="RefSeq" id="XP_024869334.1"/>
    </source>
</evidence>
<feature type="compositionally biased region" description="Pro residues" evidence="1">
    <location>
        <begin position="74"/>
        <end position="85"/>
    </location>
</feature>
<feature type="compositionally biased region" description="Low complexity" evidence="1">
    <location>
        <begin position="97"/>
        <end position="106"/>
    </location>
</feature>
<evidence type="ECO:0000313" key="3">
    <source>
        <dbReference type="Proteomes" id="UP000504618"/>
    </source>
</evidence>
<gene>
    <name evidence="4" type="primary">LOC112453026</name>
</gene>
<dbReference type="AlphaFoldDB" id="A0A6J1PIA6"/>
<evidence type="ECO:0000256" key="2">
    <source>
        <dbReference type="SAM" id="Phobius"/>
    </source>
</evidence>
<dbReference type="GeneID" id="112453026"/>
<dbReference type="OrthoDB" id="7554978at2759"/>
<reference evidence="4" key="1">
    <citation type="submission" date="2025-08" db="UniProtKB">
        <authorList>
            <consortium name="RefSeq"/>
        </authorList>
    </citation>
    <scope>IDENTIFICATION</scope>
    <source>
        <tissue evidence="4">Whole body</tissue>
    </source>
</reference>